<sequence>MTQCKTEKINMRVNARLDEQSESDLKFLQQVTHSTSTDIIKMALRFYAAHIHQEARQQKEALLKSGFIGCFAGSSDLSSHYKVYVREALDAKYPAQ</sequence>
<organism evidence="1 2">
    <name type="scientific">Thiothrix winogradskyi</name>
    <dbReference type="NCBI Taxonomy" id="96472"/>
    <lineage>
        <taxon>Bacteria</taxon>
        <taxon>Pseudomonadati</taxon>
        <taxon>Pseudomonadota</taxon>
        <taxon>Gammaproteobacteria</taxon>
        <taxon>Thiotrichales</taxon>
        <taxon>Thiotrichaceae</taxon>
        <taxon>Thiothrix</taxon>
    </lineage>
</organism>
<accession>A0ABY3SYW4</accession>
<dbReference type="Proteomes" id="UP001054801">
    <property type="component" value="Chromosome"/>
</dbReference>
<evidence type="ECO:0000313" key="2">
    <source>
        <dbReference type="Proteomes" id="UP001054801"/>
    </source>
</evidence>
<evidence type="ECO:0008006" key="3">
    <source>
        <dbReference type="Google" id="ProtNLM"/>
    </source>
</evidence>
<evidence type="ECO:0000313" key="1">
    <source>
        <dbReference type="EMBL" id="UJS24394.1"/>
    </source>
</evidence>
<keyword evidence="2" id="KW-1185">Reference proteome</keyword>
<name>A0ABY3SYW4_9GAMM</name>
<reference evidence="1" key="1">
    <citation type="journal article" date="2022" name="Microorganisms">
        <title>Two New Species of Filamentous Sulfur Bacteria of the Genus Thiothrix, Thiothrix winogradskyi sp. nov. and 'Candidatus Thiothrix sulfatifontis' sp. nov.</title>
        <authorList>
            <person name="Ravin N.V."/>
            <person name="Rossetti S."/>
            <person name="Beletsky A.V."/>
            <person name="Kadnikov V.V."/>
            <person name="Rudenko T.S."/>
            <person name="Smolyakov D.D."/>
            <person name="Moskvitina M.I."/>
            <person name="Gureeva M.V."/>
            <person name="Mardanov A.V."/>
            <person name="Grabovich M.Y."/>
        </authorList>
    </citation>
    <scope>NUCLEOTIDE SEQUENCE</scope>
    <source>
        <strain evidence="1">CT3</strain>
    </source>
</reference>
<gene>
    <name evidence="1" type="ORF">L2Y54_21090</name>
</gene>
<protein>
    <recommendedName>
        <fullName evidence="3">CopG family transcriptional regulator</fullName>
    </recommendedName>
</protein>
<dbReference type="RefSeq" id="WP_236498859.1">
    <property type="nucleotide sequence ID" value="NZ_CP091244.1"/>
</dbReference>
<proteinExistence type="predicted"/>
<dbReference type="EMBL" id="CP091244">
    <property type="protein sequence ID" value="UJS24394.1"/>
    <property type="molecule type" value="Genomic_DNA"/>
</dbReference>